<organism evidence="7 8">
    <name type="scientific">Paenibacillus methanolicus</name>
    <dbReference type="NCBI Taxonomy" id="582686"/>
    <lineage>
        <taxon>Bacteria</taxon>
        <taxon>Bacillati</taxon>
        <taxon>Bacillota</taxon>
        <taxon>Bacilli</taxon>
        <taxon>Bacillales</taxon>
        <taxon>Paenibacillaceae</taxon>
        <taxon>Paenibacillus</taxon>
    </lineage>
</organism>
<evidence type="ECO:0000256" key="5">
    <source>
        <dbReference type="ARBA" id="ARBA00048594"/>
    </source>
</evidence>
<proteinExistence type="inferred from homology"/>
<evidence type="ECO:0000256" key="3">
    <source>
        <dbReference type="ARBA" id="ARBA00022679"/>
    </source>
</evidence>
<dbReference type="Proteomes" id="UP000323257">
    <property type="component" value="Unassembled WGS sequence"/>
</dbReference>
<keyword evidence="3" id="KW-0808">Transferase</keyword>
<protein>
    <submittedName>
        <fullName evidence="7">Guanylate kinase</fullName>
    </submittedName>
</protein>
<dbReference type="RefSeq" id="WP_187434421.1">
    <property type="nucleotide sequence ID" value="NZ_VNHS01000011.1"/>
</dbReference>
<reference evidence="7 8" key="1">
    <citation type="submission" date="2019-07" db="EMBL/GenBank/DDBJ databases">
        <title>Genomic Encyclopedia of Type Strains, Phase III (KMG-III): the genomes of soil and plant-associated and newly described type strains.</title>
        <authorList>
            <person name="Whitman W."/>
        </authorList>
    </citation>
    <scope>NUCLEOTIDE SEQUENCE [LARGE SCALE GENOMIC DNA]</scope>
    <source>
        <strain evidence="7 8">BL24</strain>
    </source>
</reference>
<dbReference type="InterPro" id="IPR008145">
    <property type="entry name" value="GK/Ca_channel_bsu"/>
</dbReference>
<comment type="catalytic activity">
    <reaction evidence="5">
        <text>GMP + ATP = GDP + ADP</text>
        <dbReference type="Rhea" id="RHEA:20780"/>
        <dbReference type="ChEBI" id="CHEBI:30616"/>
        <dbReference type="ChEBI" id="CHEBI:58115"/>
        <dbReference type="ChEBI" id="CHEBI:58189"/>
        <dbReference type="ChEBI" id="CHEBI:456216"/>
        <dbReference type="EC" id="2.7.4.8"/>
    </reaction>
</comment>
<feature type="domain" description="Guanylate kinase-like" evidence="6">
    <location>
        <begin position="4"/>
        <end position="180"/>
    </location>
</feature>
<accession>A0A5S5BUE2</accession>
<comment type="similarity">
    <text evidence="2">Belongs to the guanylate kinase family.</text>
</comment>
<gene>
    <name evidence="7" type="ORF">BCM02_111143</name>
</gene>
<dbReference type="PANTHER" id="PTHR23117">
    <property type="entry name" value="GUANYLATE KINASE-RELATED"/>
    <property type="match status" value="1"/>
</dbReference>
<dbReference type="GO" id="GO:0005829">
    <property type="term" value="C:cytosol"/>
    <property type="evidence" value="ECO:0007669"/>
    <property type="project" value="TreeGrafter"/>
</dbReference>
<dbReference type="EMBL" id="VNHS01000011">
    <property type="protein sequence ID" value="TYP70637.1"/>
    <property type="molecule type" value="Genomic_DNA"/>
</dbReference>
<dbReference type="PROSITE" id="PS50052">
    <property type="entry name" value="GUANYLATE_KINASE_2"/>
    <property type="match status" value="1"/>
</dbReference>
<dbReference type="SMART" id="SM00072">
    <property type="entry name" value="GuKc"/>
    <property type="match status" value="1"/>
</dbReference>
<evidence type="ECO:0000256" key="2">
    <source>
        <dbReference type="ARBA" id="ARBA00005790"/>
    </source>
</evidence>
<evidence type="ECO:0000256" key="4">
    <source>
        <dbReference type="ARBA" id="ARBA00022777"/>
    </source>
</evidence>
<keyword evidence="4 7" id="KW-0418">Kinase</keyword>
<dbReference type="Gene3D" id="3.40.50.300">
    <property type="entry name" value="P-loop containing nucleotide triphosphate hydrolases"/>
    <property type="match status" value="1"/>
</dbReference>
<name>A0A5S5BUE2_9BACL</name>
<evidence type="ECO:0000313" key="8">
    <source>
        <dbReference type="Proteomes" id="UP000323257"/>
    </source>
</evidence>
<evidence type="ECO:0000256" key="1">
    <source>
        <dbReference type="ARBA" id="ARBA00003531"/>
    </source>
</evidence>
<dbReference type="GO" id="GO:0004385">
    <property type="term" value="F:GMP kinase activity"/>
    <property type="evidence" value="ECO:0007669"/>
    <property type="project" value="UniProtKB-EC"/>
</dbReference>
<dbReference type="Pfam" id="PF00625">
    <property type="entry name" value="Guanylate_kin"/>
    <property type="match status" value="1"/>
</dbReference>
<keyword evidence="8" id="KW-1185">Reference proteome</keyword>
<dbReference type="InterPro" id="IPR027417">
    <property type="entry name" value="P-loop_NTPase"/>
</dbReference>
<evidence type="ECO:0000313" key="7">
    <source>
        <dbReference type="EMBL" id="TYP70637.1"/>
    </source>
</evidence>
<evidence type="ECO:0000259" key="6">
    <source>
        <dbReference type="PROSITE" id="PS50052"/>
    </source>
</evidence>
<dbReference type="PANTHER" id="PTHR23117:SF13">
    <property type="entry name" value="GUANYLATE KINASE"/>
    <property type="match status" value="1"/>
</dbReference>
<dbReference type="SUPFAM" id="SSF52540">
    <property type="entry name" value="P-loop containing nucleoside triphosphate hydrolases"/>
    <property type="match status" value="1"/>
</dbReference>
<comment type="function">
    <text evidence="1">Essential for recycling GMP and indirectly, cGMP.</text>
</comment>
<dbReference type="AlphaFoldDB" id="A0A5S5BUE2"/>
<dbReference type="InterPro" id="IPR008144">
    <property type="entry name" value="Guanylate_kin-like_dom"/>
</dbReference>
<comment type="caution">
    <text evidence="7">The sequence shown here is derived from an EMBL/GenBank/DDBJ whole genome shotgun (WGS) entry which is preliminary data.</text>
</comment>
<sequence>MAGPFIFVFTGTSGSGRKTIAHRIGSELGIDHVLSYTTRPPRALEPPDLDYHFIGKETFDAMERRGEFIQTAVIGRERYGIRTKELLQPLEEGRHAYVIVDSEAASLLKKLYGDRVVRLFIYVDKRTVKERLETKAMPVDVIDRYLGLYTEEVVYRKQCEHVIENVTLNRSLEQIRTAIQSHL</sequence>